<gene>
    <name evidence="1" type="ORF">NO357_07535</name>
</gene>
<protein>
    <submittedName>
        <fullName evidence="1">Uncharacterized protein</fullName>
    </submittedName>
</protein>
<evidence type="ECO:0000313" key="2">
    <source>
        <dbReference type="Proteomes" id="UP001226762"/>
    </source>
</evidence>
<reference evidence="1" key="2">
    <citation type="submission" date="2023-02" db="EMBL/GenBank/DDBJ databases">
        <title>'Rhodoalgimonas zhirmunskyi' gen. nov., isolated from a red alga.</title>
        <authorList>
            <person name="Nedashkovskaya O.I."/>
            <person name="Otstavnykh N.Y."/>
            <person name="Bystritskaya E.P."/>
            <person name="Balabanova L.A."/>
            <person name="Isaeva M.P."/>
        </authorList>
    </citation>
    <scope>NUCLEOTIDE SEQUENCE</scope>
    <source>
        <strain evidence="1">KCTC 52189</strain>
    </source>
</reference>
<reference evidence="1" key="1">
    <citation type="submission" date="2022-07" db="EMBL/GenBank/DDBJ databases">
        <authorList>
            <person name="Otstavnykh N."/>
            <person name="Isaeva M."/>
            <person name="Bystritskaya E."/>
        </authorList>
    </citation>
    <scope>NUCLEOTIDE SEQUENCE</scope>
    <source>
        <strain evidence="1">KCTC 52189</strain>
    </source>
</reference>
<proteinExistence type="predicted"/>
<dbReference type="Proteomes" id="UP001226762">
    <property type="component" value="Unassembled WGS sequence"/>
</dbReference>
<dbReference type="AlphaFoldDB" id="A0AAE3WDF2"/>
<comment type="caution">
    <text evidence="1">The sequence shown here is derived from an EMBL/GenBank/DDBJ whole genome shotgun (WGS) entry which is preliminary data.</text>
</comment>
<dbReference type="EMBL" id="JANHAX010000002">
    <property type="protein sequence ID" value="MDQ2089747.1"/>
    <property type="molecule type" value="Genomic_DNA"/>
</dbReference>
<keyword evidence="2" id="KW-1185">Reference proteome</keyword>
<sequence length="62" mass="6592">MKIVELKTGLFPDAGTVEAALAHLRGDQEVERKDLTGLTLESKDAWDDVAGAILAADLVVTL</sequence>
<name>A0AAE3WDF2_9RHOB</name>
<dbReference type="RefSeq" id="WP_306735016.1">
    <property type="nucleotide sequence ID" value="NZ_JANHAX010000002.1"/>
</dbReference>
<organism evidence="1 2">
    <name type="scientific">Marimonas arenosa</name>
    <dbReference type="NCBI Taxonomy" id="1795305"/>
    <lineage>
        <taxon>Bacteria</taxon>
        <taxon>Pseudomonadati</taxon>
        <taxon>Pseudomonadota</taxon>
        <taxon>Alphaproteobacteria</taxon>
        <taxon>Rhodobacterales</taxon>
        <taxon>Paracoccaceae</taxon>
        <taxon>Marimonas</taxon>
    </lineage>
</organism>
<accession>A0AAE3WDF2</accession>
<evidence type="ECO:0000313" key="1">
    <source>
        <dbReference type="EMBL" id="MDQ2089747.1"/>
    </source>
</evidence>